<keyword evidence="2" id="KW-0716">Sensory transduction</keyword>
<evidence type="ECO:0000313" key="10">
    <source>
        <dbReference type="Ensembl" id="ENSSPUP00000018628.1"/>
    </source>
</evidence>
<dbReference type="PROSITE" id="PS50262">
    <property type="entry name" value="G_PROTEIN_RECEP_F1_2"/>
    <property type="match status" value="1"/>
</dbReference>
<evidence type="ECO:0000256" key="1">
    <source>
        <dbReference type="ARBA" id="ARBA00004141"/>
    </source>
</evidence>
<dbReference type="PANTHER" id="PTHR26450">
    <property type="entry name" value="OLFACTORY RECEPTOR 56B1-RELATED"/>
    <property type="match status" value="1"/>
</dbReference>
<dbReference type="Ensembl" id="ENSSPUT00000019843.1">
    <property type="protein sequence ID" value="ENSSPUP00000018628.1"/>
    <property type="gene ID" value="ENSSPUG00000014376.1"/>
</dbReference>
<evidence type="ECO:0000313" key="11">
    <source>
        <dbReference type="Proteomes" id="UP000694392"/>
    </source>
</evidence>
<feature type="transmembrane region" description="Helical" evidence="8">
    <location>
        <begin position="64"/>
        <end position="86"/>
    </location>
</feature>
<keyword evidence="5 8" id="KW-1133">Transmembrane helix</keyword>
<dbReference type="PRINTS" id="PR00237">
    <property type="entry name" value="GPCRRHODOPSN"/>
</dbReference>
<keyword evidence="4" id="KW-0552">Olfaction</keyword>
<dbReference type="AlphaFoldDB" id="A0A8D0HEI8"/>
<evidence type="ECO:0000256" key="6">
    <source>
        <dbReference type="ARBA" id="ARBA00023136"/>
    </source>
</evidence>
<dbReference type="InterPro" id="IPR050402">
    <property type="entry name" value="OR51/52/56-like"/>
</dbReference>
<dbReference type="OMA" id="GWFSVPF"/>
<feature type="transmembrane region" description="Helical" evidence="8">
    <location>
        <begin position="106"/>
        <end position="124"/>
    </location>
</feature>
<dbReference type="PANTHER" id="PTHR26450:SF116">
    <property type="entry name" value="OLFACTORY RECEPTOR"/>
    <property type="match status" value="1"/>
</dbReference>
<accession>A0A8D0HEI8</accession>
<keyword evidence="3 8" id="KW-0812">Transmembrane</keyword>
<evidence type="ECO:0000259" key="9">
    <source>
        <dbReference type="PROSITE" id="PS50262"/>
    </source>
</evidence>
<evidence type="ECO:0000256" key="4">
    <source>
        <dbReference type="ARBA" id="ARBA00022725"/>
    </source>
</evidence>
<comment type="subcellular location">
    <subcellularLocation>
        <location evidence="1">Membrane</location>
        <topology evidence="1">Multi-pass membrane protein</topology>
    </subcellularLocation>
</comment>
<evidence type="ECO:0000256" key="7">
    <source>
        <dbReference type="ARBA" id="ARBA00023224"/>
    </source>
</evidence>
<dbReference type="InterPro" id="IPR000276">
    <property type="entry name" value="GPCR_Rhodpsn"/>
</dbReference>
<dbReference type="InterPro" id="IPR017452">
    <property type="entry name" value="GPCR_Rhodpsn_7TM"/>
</dbReference>
<feature type="transmembrane region" description="Helical" evidence="8">
    <location>
        <begin position="224"/>
        <end position="244"/>
    </location>
</feature>
<dbReference type="GO" id="GO:0004984">
    <property type="term" value="F:olfactory receptor activity"/>
    <property type="evidence" value="ECO:0007669"/>
    <property type="project" value="InterPro"/>
</dbReference>
<dbReference type="GeneTree" id="ENSGT01150000286987"/>
<evidence type="ECO:0000256" key="2">
    <source>
        <dbReference type="ARBA" id="ARBA00022606"/>
    </source>
</evidence>
<name>A0A8D0HEI8_SPHPU</name>
<reference evidence="10" key="2">
    <citation type="submission" date="2025-09" db="UniProtKB">
        <authorList>
            <consortium name="Ensembl"/>
        </authorList>
    </citation>
    <scope>IDENTIFICATION</scope>
</reference>
<organism evidence="10 11">
    <name type="scientific">Sphenodon punctatus</name>
    <name type="common">Tuatara</name>
    <name type="synonym">Hatteria punctata</name>
    <dbReference type="NCBI Taxonomy" id="8508"/>
    <lineage>
        <taxon>Eukaryota</taxon>
        <taxon>Metazoa</taxon>
        <taxon>Chordata</taxon>
        <taxon>Craniata</taxon>
        <taxon>Vertebrata</taxon>
        <taxon>Euteleostomi</taxon>
        <taxon>Lepidosauria</taxon>
        <taxon>Sphenodontia</taxon>
        <taxon>Sphenodontidae</taxon>
        <taxon>Sphenodon</taxon>
    </lineage>
</organism>
<dbReference type="SUPFAM" id="SSF81321">
    <property type="entry name" value="Family A G protein-coupled receptor-like"/>
    <property type="match status" value="1"/>
</dbReference>
<dbReference type="PRINTS" id="PR00245">
    <property type="entry name" value="OLFACTORYR"/>
</dbReference>
<dbReference type="GO" id="GO:0004930">
    <property type="term" value="F:G protein-coupled receptor activity"/>
    <property type="evidence" value="ECO:0007669"/>
    <property type="project" value="InterPro"/>
</dbReference>
<feature type="transmembrane region" description="Helical" evidence="8">
    <location>
        <begin position="256"/>
        <end position="273"/>
    </location>
</feature>
<dbReference type="InterPro" id="IPR000725">
    <property type="entry name" value="Olfact_rcpt"/>
</dbReference>
<evidence type="ECO:0000256" key="8">
    <source>
        <dbReference type="SAM" id="Phobius"/>
    </source>
</evidence>
<reference evidence="10" key="1">
    <citation type="submission" date="2025-08" db="UniProtKB">
        <authorList>
            <consortium name="Ensembl"/>
        </authorList>
    </citation>
    <scope>IDENTIFICATION</scope>
</reference>
<dbReference type="Proteomes" id="UP000694392">
    <property type="component" value="Unplaced"/>
</dbReference>
<feature type="transmembrane region" description="Helical" evidence="8">
    <location>
        <begin position="177"/>
        <end position="203"/>
    </location>
</feature>
<feature type="transmembrane region" description="Helical" evidence="8">
    <location>
        <begin position="136"/>
        <end position="157"/>
    </location>
</feature>
<proteinExistence type="predicted"/>
<sequence>MTPACNSSDNLSPSSFLPAGIPGLESAHIWFAVPFFVVYLVTLVANATLLVVIKNEGSLHEPVYLLLAMLATTDLSLVTSIVPRVLAVVWSDTKEIGYNACLTQMFFIPAFYVMESWVLLAMALDGFLAIRYPLRYATILTHVALTKAGLAVLARAVTMLTPAPLLVRQLESFRTKVISYCAYMAVVQPACGDISVSVTYAVFKLPSKEARLKALSTCDSHLCVILFFYSPVVFTFLAQTFGLSLAPHVSVMVDNFYFLVPPMLNPIVYGVRTKQLRERVAKMLRCQKQ</sequence>
<keyword evidence="7" id="KW-0807">Transducer</keyword>
<keyword evidence="11" id="KW-1185">Reference proteome</keyword>
<keyword evidence="6 8" id="KW-0472">Membrane</keyword>
<dbReference type="GO" id="GO:0005886">
    <property type="term" value="C:plasma membrane"/>
    <property type="evidence" value="ECO:0007669"/>
    <property type="project" value="TreeGrafter"/>
</dbReference>
<dbReference type="Pfam" id="PF13853">
    <property type="entry name" value="7tm_4"/>
    <property type="match status" value="1"/>
</dbReference>
<evidence type="ECO:0000256" key="3">
    <source>
        <dbReference type="ARBA" id="ARBA00022692"/>
    </source>
</evidence>
<feature type="domain" description="G-protein coupled receptors family 1 profile" evidence="9">
    <location>
        <begin position="45"/>
        <end position="289"/>
    </location>
</feature>
<feature type="transmembrane region" description="Helical" evidence="8">
    <location>
        <begin position="29"/>
        <end position="52"/>
    </location>
</feature>
<protein>
    <recommendedName>
        <fullName evidence="9">G-protein coupled receptors family 1 profile domain-containing protein</fullName>
    </recommendedName>
</protein>
<evidence type="ECO:0000256" key="5">
    <source>
        <dbReference type="ARBA" id="ARBA00022989"/>
    </source>
</evidence>
<dbReference type="Gene3D" id="1.20.1070.10">
    <property type="entry name" value="Rhodopsin 7-helix transmembrane proteins"/>
    <property type="match status" value="1"/>
</dbReference>